<evidence type="ECO:0000256" key="1">
    <source>
        <dbReference type="SAM" id="SignalP"/>
    </source>
</evidence>
<dbReference type="EMBL" id="JAFFJS010000001">
    <property type="protein sequence ID" value="MBM9432244.1"/>
    <property type="molecule type" value="Genomic_DNA"/>
</dbReference>
<organism evidence="2 3">
    <name type="scientific">Flaviflexus equikiangi</name>
    <dbReference type="NCBI Taxonomy" id="2758573"/>
    <lineage>
        <taxon>Bacteria</taxon>
        <taxon>Bacillati</taxon>
        <taxon>Actinomycetota</taxon>
        <taxon>Actinomycetes</taxon>
        <taxon>Actinomycetales</taxon>
        <taxon>Actinomycetaceae</taxon>
        <taxon>Flaviflexus</taxon>
    </lineage>
</organism>
<evidence type="ECO:0008006" key="4">
    <source>
        <dbReference type="Google" id="ProtNLM"/>
    </source>
</evidence>
<dbReference type="Proteomes" id="UP000705983">
    <property type="component" value="Unassembled WGS sequence"/>
</dbReference>
<feature type="chain" id="PRO_5045284005" description="Lipoprotein" evidence="1">
    <location>
        <begin position="22"/>
        <end position="177"/>
    </location>
</feature>
<dbReference type="PROSITE" id="PS51257">
    <property type="entry name" value="PROKAR_LIPOPROTEIN"/>
    <property type="match status" value="1"/>
</dbReference>
<comment type="caution">
    <text evidence="2">The sequence shown here is derived from an EMBL/GenBank/DDBJ whole genome shotgun (WGS) entry which is preliminary data.</text>
</comment>
<feature type="signal peptide" evidence="1">
    <location>
        <begin position="1"/>
        <end position="21"/>
    </location>
</feature>
<proteinExistence type="predicted"/>
<evidence type="ECO:0000313" key="2">
    <source>
        <dbReference type="EMBL" id="MBM9432244.1"/>
    </source>
</evidence>
<keyword evidence="3" id="KW-1185">Reference proteome</keyword>
<sequence>MISTRFAATVLAGLLALSACGDTSETDSTATSRALGAVESETTTVSEPGVTVTRPAGWYEVEPQDGFAYQYLWSGNDWDDVLAQYFETSDYEFSSEFFIDLLDSALGDTSTLEVREDQTEFAGYPAIIIDIVYTSGSYTSLTYVNVDDRLWEFTVNSQTPEGLRRGEKINSTAIFTP</sequence>
<gene>
    <name evidence="2" type="ORF">JVW63_00750</name>
</gene>
<keyword evidence="1" id="KW-0732">Signal</keyword>
<accession>A0ABS2TC77</accession>
<name>A0ABS2TC77_9ACTO</name>
<protein>
    <recommendedName>
        <fullName evidence="4">Lipoprotein</fullName>
    </recommendedName>
</protein>
<dbReference type="RefSeq" id="WP_187995856.1">
    <property type="nucleotide sequence ID" value="NZ_JACEXG010000001.1"/>
</dbReference>
<evidence type="ECO:0000313" key="3">
    <source>
        <dbReference type="Proteomes" id="UP000705983"/>
    </source>
</evidence>
<reference evidence="3" key="1">
    <citation type="submission" date="2021-02" db="EMBL/GenBank/DDBJ databases">
        <title>Leucobacter sp. CX169.</title>
        <authorList>
            <person name="Cheng Y."/>
        </authorList>
    </citation>
    <scope>NUCLEOTIDE SEQUENCE [LARGE SCALE GENOMIC DNA]</scope>
    <source>
        <strain evidence="3">JY899</strain>
    </source>
</reference>